<feature type="transmembrane region" description="Helical" evidence="6">
    <location>
        <begin position="112"/>
        <end position="136"/>
    </location>
</feature>
<dbReference type="GO" id="GO:0016020">
    <property type="term" value="C:membrane"/>
    <property type="evidence" value="ECO:0007669"/>
    <property type="project" value="UniProtKB-SubCell"/>
</dbReference>
<dbReference type="EMBL" id="KZ678128">
    <property type="protein sequence ID" value="PSN75420.1"/>
    <property type="molecule type" value="Genomic_DNA"/>
</dbReference>
<evidence type="ECO:0000259" key="7">
    <source>
        <dbReference type="Pfam" id="PF20684"/>
    </source>
</evidence>
<feature type="transmembrane region" description="Helical" evidence="6">
    <location>
        <begin position="232"/>
        <end position="252"/>
    </location>
</feature>
<keyword evidence="9" id="KW-1185">Reference proteome</keyword>
<dbReference type="Proteomes" id="UP000240883">
    <property type="component" value="Unassembled WGS sequence"/>
</dbReference>
<comment type="similarity">
    <text evidence="5">Belongs to the SAT4 family.</text>
</comment>
<feature type="transmembrane region" description="Helical" evidence="6">
    <location>
        <begin position="272"/>
        <end position="296"/>
    </location>
</feature>
<dbReference type="PANTHER" id="PTHR33048:SF47">
    <property type="entry name" value="INTEGRAL MEMBRANE PROTEIN-RELATED"/>
    <property type="match status" value="1"/>
</dbReference>
<evidence type="ECO:0000256" key="4">
    <source>
        <dbReference type="ARBA" id="ARBA00023136"/>
    </source>
</evidence>
<sequence>MEKCLDPLTMDPNTCPGLVPPEGVRPMDPNAYTLQPYVIATTAVCVPLTVIAVLIRLFTRGHILKRLQLEDYSLLLATAGSVAFIGVINKAFDFNCGKHQWNVSMADLSNILQYINIAQILYSPFMFAAKFGLLLQIKRIFTTGHRDFTYWAILSMIIANAAIYTSTFFAFVFACLPREKIWNPMVEGTCINPEATMIASSAINLASDIAIISLPLLRVLQLQMPLRRKIGVIAIFATGSIACIASLMRLIYTIRLTESKDVTYWTVPAGLWAHAEITTVIICACFPTFPCFIAFLRGENPHTNTHTYDSSKSVQSPALIRNSIRNSGLYPVHSHTDDESKEVDMEIYLQLDAITLEASQCSIMQYASQESFLQGGRVEDLSIWWNTHPEVVVTRH</sequence>
<feature type="transmembrane region" description="Helical" evidence="6">
    <location>
        <begin position="71"/>
        <end position="92"/>
    </location>
</feature>
<evidence type="ECO:0000256" key="3">
    <source>
        <dbReference type="ARBA" id="ARBA00022989"/>
    </source>
</evidence>
<keyword evidence="3 6" id="KW-1133">Transmembrane helix</keyword>
<evidence type="ECO:0000313" key="9">
    <source>
        <dbReference type="Proteomes" id="UP000240883"/>
    </source>
</evidence>
<feature type="transmembrane region" description="Helical" evidence="6">
    <location>
        <begin position="37"/>
        <end position="59"/>
    </location>
</feature>
<keyword evidence="4 6" id="KW-0472">Membrane</keyword>
<comment type="subcellular location">
    <subcellularLocation>
        <location evidence="1">Membrane</location>
        <topology evidence="1">Multi-pass membrane protein</topology>
    </subcellularLocation>
</comment>
<accession>A0A2T2PCP5</accession>
<dbReference type="STRING" id="1448308.A0A2T2PCP5"/>
<feature type="transmembrane region" description="Helical" evidence="6">
    <location>
        <begin position="148"/>
        <end position="176"/>
    </location>
</feature>
<evidence type="ECO:0000256" key="6">
    <source>
        <dbReference type="SAM" id="Phobius"/>
    </source>
</evidence>
<feature type="transmembrane region" description="Helical" evidence="6">
    <location>
        <begin position="196"/>
        <end position="220"/>
    </location>
</feature>
<evidence type="ECO:0000256" key="5">
    <source>
        <dbReference type="ARBA" id="ARBA00038359"/>
    </source>
</evidence>
<dbReference type="Pfam" id="PF20684">
    <property type="entry name" value="Fung_rhodopsin"/>
    <property type="match status" value="1"/>
</dbReference>
<protein>
    <recommendedName>
        <fullName evidence="7">Rhodopsin domain-containing protein</fullName>
    </recommendedName>
</protein>
<proteinExistence type="inferred from homology"/>
<name>A0A2T2PCP5_CORCC</name>
<dbReference type="OrthoDB" id="5342292at2759"/>
<gene>
    <name evidence="8" type="ORF">BS50DRAFT_671580</name>
</gene>
<dbReference type="InterPro" id="IPR052337">
    <property type="entry name" value="SAT4-like"/>
</dbReference>
<evidence type="ECO:0000256" key="1">
    <source>
        <dbReference type="ARBA" id="ARBA00004141"/>
    </source>
</evidence>
<reference evidence="8 9" key="1">
    <citation type="journal article" date="2018" name="Front. Microbiol.">
        <title>Genome-Wide Analysis of Corynespora cassiicola Leaf Fall Disease Putative Effectors.</title>
        <authorList>
            <person name="Lopez D."/>
            <person name="Ribeiro S."/>
            <person name="Label P."/>
            <person name="Fumanal B."/>
            <person name="Venisse J.S."/>
            <person name="Kohler A."/>
            <person name="de Oliveira R.R."/>
            <person name="Labutti K."/>
            <person name="Lipzen A."/>
            <person name="Lail K."/>
            <person name="Bauer D."/>
            <person name="Ohm R.A."/>
            <person name="Barry K.W."/>
            <person name="Spatafora J."/>
            <person name="Grigoriev I.V."/>
            <person name="Martin F.M."/>
            <person name="Pujade-Renaud V."/>
        </authorList>
    </citation>
    <scope>NUCLEOTIDE SEQUENCE [LARGE SCALE GENOMIC DNA]</scope>
    <source>
        <strain evidence="8 9">Philippines</strain>
    </source>
</reference>
<evidence type="ECO:0000256" key="2">
    <source>
        <dbReference type="ARBA" id="ARBA00022692"/>
    </source>
</evidence>
<dbReference type="PANTHER" id="PTHR33048">
    <property type="entry name" value="PTH11-LIKE INTEGRAL MEMBRANE PROTEIN (AFU_ORTHOLOGUE AFUA_5G11245)"/>
    <property type="match status" value="1"/>
</dbReference>
<organism evidence="8 9">
    <name type="scientific">Corynespora cassiicola Philippines</name>
    <dbReference type="NCBI Taxonomy" id="1448308"/>
    <lineage>
        <taxon>Eukaryota</taxon>
        <taxon>Fungi</taxon>
        <taxon>Dikarya</taxon>
        <taxon>Ascomycota</taxon>
        <taxon>Pezizomycotina</taxon>
        <taxon>Dothideomycetes</taxon>
        <taxon>Pleosporomycetidae</taxon>
        <taxon>Pleosporales</taxon>
        <taxon>Corynesporascaceae</taxon>
        <taxon>Corynespora</taxon>
    </lineage>
</organism>
<keyword evidence="2 6" id="KW-0812">Transmembrane</keyword>
<dbReference type="InterPro" id="IPR049326">
    <property type="entry name" value="Rhodopsin_dom_fungi"/>
</dbReference>
<evidence type="ECO:0000313" key="8">
    <source>
        <dbReference type="EMBL" id="PSN75420.1"/>
    </source>
</evidence>
<dbReference type="AlphaFoldDB" id="A0A2T2PCP5"/>
<feature type="domain" description="Rhodopsin" evidence="7">
    <location>
        <begin position="55"/>
        <end position="289"/>
    </location>
</feature>